<dbReference type="GO" id="GO:0005524">
    <property type="term" value="F:ATP binding"/>
    <property type="evidence" value="ECO:0007669"/>
    <property type="project" value="UniProtKB-KW"/>
</dbReference>
<dbReference type="GO" id="GO:0046872">
    <property type="term" value="F:metal ion binding"/>
    <property type="evidence" value="ECO:0007669"/>
    <property type="project" value="UniProtKB-KW"/>
</dbReference>
<keyword evidence="4 13" id="KW-0812">Transmembrane</keyword>
<keyword evidence="10 13" id="KW-0472">Membrane</keyword>
<sequence>MMMVEMLYQRYFLRMNQTNMTHLLGLLLAVSVGLMIVQIRTLLIAQNFLTNFEPIVNDTFVDRFEEFPHLTSYYINGTQPRYYEDAAAMQMRRLFYEKERVAHIVNIIILGITGLVYACLLACLSRPAMNEIYLLTISYVVLVTFLLIELALAGTSVLRSLSISAGACALFTYATYATLPVRLHEATVGGVALGAVNIGAHLVLDKTTDVVQIYCTMAALLVCNIAGIMTHHPRELAQRRAFLETRDCVEARLVTQRENQQQERLLLSVLPRHVAMEMKADIANQPRQEQFHKIYIQRYENVSILFADICGFTSLSDQCTAEELVRLLNELFARSVPVKYTRIVTAHRVEKKCTAGQDKNGRRPASCERRPEAMRRSANVKEKE</sequence>
<protein>
    <recommendedName>
        <fullName evidence="3">adenylate cyclase</fullName>
        <ecNumber evidence="3">4.6.1.1</ecNumber>
    </recommendedName>
</protein>
<evidence type="ECO:0000256" key="10">
    <source>
        <dbReference type="ARBA" id="ARBA00023136"/>
    </source>
</evidence>
<evidence type="ECO:0000256" key="13">
    <source>
        <dbReference type="SAM" id="Phobius"/>
    </source>
</evidence>
<evidence type="ECO:0000256" key="6">
    <source>
        <dbReference type="ARBA" id="ARBA00022741"/>
    </source>
</evidence>
<feature type="transmembrane region" description="Helical" evidence="13">
    <location>
        <begin position="186"/>
        <end position="204"/>
    </location>
</feature>
<feature type="transmembrane region" description="Helical" evidence="13">
    <location>
        <begin position="101"/>
        <end position="125"/>
    </location>
</feature>
<dbReference type="GeneID" id="113503944"/>
<dbReference type="GO" id="GO:0005886">
    <property type="term" value="C:plasma membrane"/>
    <property type="evidence" value="ECO:0007669"/>
    <property type="project" value="TreeGrafter"/>
</dbReference>
<evidence type="ECO:0000256" key="9">
    <source>
        <dbReference type="ARBA" id="ARBA00022989"/>
    </source>
</evidence>
<dbReference type="PANTHER" id="PTHR45627">
    <property type="entry name" value="ADENYLATE CYCLASE TYPE 1"/>
    <property type="match status" value="1"/>
</dbReference>
<dbReference type="Pfam" id="PF00211">
    <property type="entry name" value="Guanylate_cyc"/>
    <property type="match status" value="1"/>
</dbReference>
<evidence type="ECO:0000256" key="8">
    <source>
        <dbReference type="ARBA" id="ARBA00022842"/>
    </source>
</evidence>
<dbReference type="Proteomes" id="UP000322000">
    <property type="component" value="Chromosome 20"/>
</dbReference>
<dbReference type="KEGG" id="tnl:113503944"/>
<dbReference type="PANTHER" id="PTHR45627:SF16">
    <property type="entry name" value="ADENYLATE CYCLASE"/>
    <property type="match status" value="1"/>
</dbReference>
<keyword evidence="9 13" id="KW-1133">Transmembrane helix</keyword>
<evidence type="ECO:0000256" key="4">
    <source>
        <dbReference type="ARBA" id="ARBA00022692"/>
    </source>
</evidence>
<evidence type="ECO:0000256" key="11">
    <source>
        <dbReference type="ARBA" id="ARBA00023239"/>
    </source>
</evidence>
<dbReference type="Gene3D" id="3.30.70.1230">
    <property type="entry name" value="Nucleotide cyclase"/>
    <property type="match status" value="1"/>
</dbReference>
<dbReference type="PROSITE" id="PS50125">
    <property type="entry name" value="GUANYLATE_CYCLASE_2"/>
    <property type="match status" value="1"/>
</dbReference>
<dbReference type="RefSeq" id="XP_026741889.1">
    <property type="nucleotide sequence ID" value="XM_026886088.1"/>
</dbReference>
<keyword evidence="7" id="KW-0067">ATP-binding</keyword>
<accession>A0A7E5WMH8</accession>
<reference evidence="16" key="1">
    <citation type="submission" date="2025-08" db="UniProtKB">
        <authorList>
            <consortium name="RefSeq"/>
        </authorList>
    </citation>
    <scope>IDENTIFICATION</scope>
</reference>
<dbReference type="InterPro" id="IPR032628">
    <property type="entry name" value="AC_N"/>
</dbReference>
<dbReference type="EC" id="4.6.1.1" evidence="3"/>
<evidence type="ECO:0000313" key="15">
    <source>
        <dbReference type="Proteomes" id="UP000322000"/>
    </source>
</evidence>
<gene>
    <name evidence="16" type="primary">LOC113503944</name>
</gene>
<dbReference type="InterPro" id="IPR001054">
    <property type="entry name" value="A/G_cyclase"/>
</dbReference>
<evidence type="ECO:0000259" key="14">
    <source>
        <dbReference type="PROSITE" id="PS50125"/>
    </source>
</evidence>
<evidence type="ECO:0000256" key="1">
    <source>
        <dbReference type="ARBA" id="ARBA00001593"/>
    </source>
</evidence>
<keyword evidence="8" id="KW-0460">Magnesium</keyword>
<feature type="domain" description="Guanylate cyclase" evidence="14">
    <location>
        <begin position="303"/>
        <end position="334"/>
    </location>
</feature>
<dbReference type="GO" id="GO:0004016">
    <property type="term" value="F:adenylate cyclase activity"/>
    <property type="evidence" value="ECO:0007669"/>
    <property type="project" value="UniProtKB-EC"/>
</dbReference>
<keyword evidence="15" id="KW-1185">Reference proteome</keyword>
<dbReference type="InParanoid" id="A0A7E5WMH8"/>
<keyword evidence="6" id="KW-0547">Nucleotide-binding</keyword>
<dbReference type="Pfam" id="PF16214">
    <property type="entry name" value="AC_N"/>
    <property type="match status" value="1"/>
</dbReference>
<evidence type="ECO:0000313" key="16">
    <source>
        <dbReference type="RefSeq" id="XP_026741889.1"/>
    </source>
</evidence>
<dbReference type="AlphaFoldDB" id="A0A7E5WMH8"/>
<dbReference type="GO" id="GO:0009190">
    <property type="term" value="P:cyclic nucleotide biosynthetic process"/>
    <property type="evidence" value="ECO:0007669"/>
    <property type="project" value="InterPro"/>
</dbReference>
<evidence type="ECO:0000256" key="7">
    <source>
        <dbReference type="ARBA" id="ARBA00022840"/>
    </source>
</evidence>
<evidence type="ECO:0000256" key="3">
    <source>
        <dbReference type="ARBA" id="ARBA00012201"/>
    </source>
</evidence>
<evidence type="ECO:0000256" key="2">
    <source>
        <dbReference type="ARBA" id="ARBA00004141"/>
    </source>
</evidence>
<feature type="region of interest" description="Disordered" evidence="12">
    <location>
        <begin position="354"/>
        <end position="384"/>
    </location>
</feature>
<evidence type="ECO:0000256" key="5">
    <source>
        <dbReference type="ARBA" id="ARBA00022723"/>
    </source>
</evidence>
<dbReference type="InterPro" id="IPR029787">
    <property type="entry name" value="Nucleotide_cyclase"/>
</dbReference>
<proteinExistence type="predicted"/>
<feature type="transmembrane region" description="Helical" evidence="13">
    <location>
        <begin position="210"/>
        <end position="230"/>
    </location>
</feature>
<comment type="catalytic activity">
    <reaction evidence="1">
        <text>ATP = 3',5'-cyclic AMP + diphosphate</text>
        <dbReference type="Rhea" id="RHEA:15389"/>
        <dbReference type="ChEBI" id="CHEBI:30616"/>
        <dbReference type="ChEBI" id="CHEBI:33019"/>
        <dbReference type="ChEBI" id="CHEBI:58165"/>
        <dbReference type="EC" id="4.6.1.1"/>
    </reaction>
</comment>
<dbReference type="GO" id="GO:0035556">
    <property type="term" value="P:intracellular signal transduction"/>
    <property type="evidence" value="ECO:0007669"/>
    <property type="project" value="InterPro"/>
</dbReference>
<dbReference type="SUPFAM" id="SSF55073">
    <property type="entry name" value="Nucleotide cyclase"/>
    <property type="match status" value="1"/>
</dbReference>
<organism evidence="15 16">
    <name type="scientific">Trichoplusia ni</name>
    <name type="common">Cabbage looper</name>
    <dbReference type="NCBI Taxonomy" id="7111"/>
    <lineage>
        <taxon>Eukaryota</taxon>
        <taxon>Metazoa</taxon>
        <taxon>Ecdysozoa</taxon>
        <taxon>Arthropoda</taxon>
        <taxon>Hexapoda</taxon>
        <taxon>Insecta</taxon>
        <taxon>Pterygota</taxon>
        <taxon>Neoptera</taxon>
        <taxon>Endopterygota</taxon>
        <taxon>Lepidoptera</taxon>
        <taxon>Glossata</taxon>
        <taxon>Ditrysia</taxon>
        <taxon>Noctuoidea</taxon>
        <taxon>Noctuidae</taxon>
        <taxon>Plusiinae</taxon>
        <taxon>Trichoplusia</taxon>
    </lineage>
</organism>
<feature type="transmembrane region" description="Helical" evidence="13">
    <location>
        <begin position="132"/>
        <end position="154"/>
    </location>
</feature>
<evidence type="ECO:0000256" key="12">
    <source>
        <dbReference type="SAM" id="MobiDB-lite"/>
    </source>
</evidence>
<comment type="subcellular location">
    <subcellularLocation>
        <location evidence="2">Membrane</location>
        <topology evidence="2">Multi-pass membrane protein</topology>
    </subcellularLocation>
</comment>
<name>A0A7E5WMH8_TRINI</name>
<keyword evidence="5" id="KW-0479">Metal-binding</keyword>
<dbReference type="OrthoDB" id="2107370at2759"/>
<keyword evidence="11" id="KW-0456">Lyase</keyword>
<dbReference type="GO" id="GO:0007189">
    <property type="term" value="P:adenylate cyclase-activating G protein-coupled receptor signaling pathway"/>
    <property type="evidence" value="ECO:0007669"/>
    <property type="project" value="TreeGrafter"/>
</dbReference>